<dbReference type="EC" id="4.1.99.3" evidence="8"/>
<evidence type="ECO:0000256" key="4">
    <source>
        <dbReference type="ARBA" id="ARBA00022827"/>
    </source>
</evidence>
<reference evidence="8 9" key="1">
    <citation type="submission" date="2023-08" db="EMBL/GenBank/DDBJ databases">
        <title>Oxalobacteraceae gen .nov., isolated from river sludge outside the plant.</title>
        <authorList>
            <person name="Zhao S.Y."/>
        </authorList>
    </citation>
    <scope>NUCLEOTIDE SEQUENCE [LARGE SCALE GENOMIC DNA]</scope>
    <source>
        <strain evidence="8 9">R-40</strain>
    </source>
</reference>
<dbReference type="EMBL" id="JAUYVH010000008">
    <property type="protein sequence ID" value="MDQ9171258.1"/>
    <property type="molecule type" value="Genomic_DNA"/>
</dbReference>
<dbReference type="SUPFAM" id="SSF48173">
    <property type="entry name" value="Cryptochrome/photolyase FAD-binding domain"/>
    <property type="match status" value="1"/>
</dbReference>
<dbReference type="InterPro" id="IPR014729">
    <property type="entry name" value="Rossmann-like_a/b/a_fold"/>
</dbReference>
<accession>A0ABU1BQH2</accession>
<dbReference type="PANTHER" id="PTHR11455">
    <property type="entry name" value="CRYPTOCHROME"/>
    <property type="match status" value="1"/>
</dbReference>
<dbReference type="InterPro" id="IPR006050">
    <property type="entry name" value="DNA_photolyase_N"/>
</dbReference>
<dbReference type="PANTHER" id="PTHR11455:SF9">
    <property type="entry name" value="CRYPTOCHROME CIRCADIAN CLOCK 5 ISOFORM X1"/>
    <property type="match status" value="1"/>
</dbReference>
<dbReference type="Gene3D" id="1.10.579.10">
    <property type="entry name" value="DNA Cyclobutane Dipyrimidine Photolyase, subunit A, domain 3"/>
    <property type="match status" value="1"/>
</dbReference>
<comment type="caution">
    <text evidence="8">The sequence shown here is derived from an EMBL/GenBank/DDBJ whole genome shotgun (WGS) entry which is preliminary data.</text>
</comment>
<evidence type="ECO:0000256" key="1">
    <source>
        <dbReference type="ARBA" id="ARBA00001932"/>
    </source>
</evidence>
<name>A0ABU1BQH2_9BURK</name>
<dbReference type="Pfam" id="PF00875">
    <property type="entry name" value="DNA_photolyase"/>
    <property type="match status" value="1"/>
</dbReference>
<gene>
    <name evidence="8" type="ORF">Q8A64_12660</name>
</gene>
<organism evidence="8 9">
    <name type="scientific">Keguizhuia sedimenti</name>
    <dbReference type="NCBI Taxonomy" id="3064264"/>
    <lineage>
        <taxon>Bacteria</taxon>
        <taxon>Pseudomonadati</taxon>
        <taxon>Pseudomonadota</taxon>
        <taxon>Betaproteobacteria</taxon>
        <taxon>Burkholderiales</taxon>
        <taxon>Oxalobacteraceae</taxon>
        <taxon>Keguizhuia</taxon>
    </lineage>
</organism>
<evidence type="ECO:0000256" key="3">
    <source>
        <dbReference type="ARBA" id="ARBA00022630"/>
    </source>
</evidence>
<dbReference type="SUPFAM" id="SSF52425">
    <property type="entry name" value="Cryptochrome/photolyase, N-terminal domain"/>
    <property type="match status" value="1"/>
</dbReference>
<dbReference type="PROSITE" id="PS51645">
    <property type="entry name" value="PHR_CRY_ALPHA_BETA"/>
    <property type="match status" value="1"/>
</dbReference>
<dbReference type="InterPro" id="IPR036155">
    <property type="entry name" value="Crypto/Photolyase_N_sf"/>
</dbReference>
<dbReference type="PROSITE" id="PS00691">
    <property type="entry name" value="DNA_PHOTOLYASES_1_2"/>
    <property type="match status" value="1"/>
</dbReference>
<keyword evidence="8" id="KW-0456">Lyase</keyword>
<dbReference type="Gene3D" id="1.25.40.80">
    <property type="match status" value="1"/>
</dbReference>
<dbReference type="InterPro" id="IPR005101">
    <property type="entry name" value="Cryptochr/Photolyase_FAD-bd"/>
</dbReference>
<evidence type="ECO:0000256" key="6">
    <source>
        <dbReference type="RuleBase" id="RU004182"/>
    </source>
</evidence>
<sequence>MTQSAATDFDTSLVWFRRDLRLYDHAALYQALRKSKAVFCVFVFDKAILNGLPAEDRRVAFIHASLLELDAELRKAGSALIVLHDDAVSAIPRLASRLGARAVFANRDYEPGAKERDAQVTCALEAQGQQLISFKDQVIFETDEVLSLAGKPFSVFTPYKRAWLKKLLPEPGWHSDDLLSYPVDQHADRFARLPFSVTARVPSLDEIGFKTPVAIGTDFSAGMASATKSLDAFAARIAAYDHDRDFPAIDGTSRLSVHLRFGTLSIRAAVRRAVELMRTGEGANGAATWLSELIWREFFSMIMHHHPHVATQAFKPEYDRITWEGGETAERLFHAWCHGQTGYPLVDAAMLQLNRTGFMHNRLRMLTASFLVKDLGTDWRWGERYFAEKLIDFDLASNNGGWQWVASSGCDAQPYFRIFNPVTQSQRFDPDGTFIRRYLPALKKLDAREIHAPWLLSSSRLQDAGICLDRDYPAPLIDHAQARQRTLERYAVVKSSSPTPSVRLTYQSEG</sequence>
<dbReference type="Pfam" id="PF03441">
    <property type="entry name" value="FAD_binding_7"/>
    <property type="match status" value="1"/>
</dbReference>
<evidence type="ECO:0000259" key="7">
    <source>
        <dbReference type="PROSITE" id="PS51645"/>
    </source>
</evidence>
<dbReference type="GO" id="GO:0003904">
    <property type="term" value="F:deoxyribodipyrimidine photo-lyase activity"/>
    <property type="evidence" value="ECO:0007669"/>
    <property type="project" value="UniProtKB-EC"/>
</dbReference>
<keyword evidence="3 6" id="KW-0285">Flavoprotein</keyword>
<comment type="similarity">
    <text evidence="6">Belongs to the DNA photolyase family.</text>
</comment>
<evidence type="ECO:0000256" key="5">
    <source>
        <dbReference type="ARBA" id="ARBA00022991"/>
    </source>
</evidence>
<keyword evidence="4 6" id="KW-0274">FAD</keyword>
<comment type="cofactor">
    <cofactor evidence="1">
        <name>(6R)-5,10-methylene-5,6,7,8-tetrahydrofolate</name>
        <dbReference type="ChEBI" id="CHEBI:15636"/>
    </cofactor>
</comment>
<dbReference type="Proteomes" id="UP001225596">
    <property type="component" value="Unassembled WGS sequence"/>
</dbReference>
<evidence type="ECO:0000256" key="2">
    <source>
        <dbReference type="ARBA" id="ARBA00001974"/>
    </source>
</evidence>
<proteinExistence type="inferred from homology"/>
<dbReference type="InterPro" id="IPR018394">
    <property type="entry name" value="DNA_photolyase_1_CS_C"/>
</dbReference>
<dbReference type="Gene3D" id="3.40.50.620">
    <property type="entry name" value="HUPs"/>
    <property type="match status" value="1"/>
</dbReference>
<protein>
    <submittedName>
        <fullName evidence="8">Deoxyribodipyrimidine photo-lyase</fullName>
        <ecNumber evidence="8">4.1.99.3</ecNumber>
    </submittedName>
</protein>
<dbReference type="InterPro" id="IPR002081">
    <property type="entry name" value="Cryptochrome/DNA_photolyase_1"/>
</dbReference>
<dbReference type="InterPro" id="IPR036134">
    <property type="entry name" value="Crypto/Photolyase_FAD-like_sf"/>
</dbReference>
<feature type="domain" description="Photolyase/cryptochrome alpha/beta" evidence="7">
    <location>
        <begin position="10"/>
        <end position="139"/>
    </location>
</feature>
<keyword evidence="9" id="KW-1185">Reference proteome</keyword>
<evidence type="ECO:0000313" key="8">
    <source>
        <dbReference type="EMBL" id="MDQ9171258.1"/>
    </source>
</evidence>
<comment type="cofactor">
    <cofactor evidence="2">
        <name>FAD</name>
        <dbReference type="ChEBI" id="CHEBI:57692"/>
    </cofactor>
</comment>
<dbReference type="PRINTS" id="PR00147">
    <property type="entry name" value="DNAPHOTLYASE"/>
</dbReference>
<dbReference type="RefSeq" id="WP_338437197.1">
    <property type="nucleotide sequence ID" value="NZ_JAUYVH010000008.1"/>
</dbReference>
<keyword evidence="5 6" id="KW-0157">Chromophore</keyword>
<evidence type="ECO:0000313" key="9">
    <source>
        <dbReference type="Proteomes" id="UP001225596"/>
    </source>
</evidence>